<evidence type="ECO:0000313" key="1">
    <source>
        <dbReference type="EMBL" id="ADL56041.1"/>
    </source>
</evidence>
<dbReference type="HOGENOM" id="CLU_2206243_0_0_4"/>
<dbReference type="KEGG" id="gca:Galf_2035"/>
<dbReference type="EMBL" id="CP002159">
    <property type="protein sequence ID" value="ADL56041.1"/>
    <property type="molecule type" value="Genomic_DNA"/>
</dbReference>
<proteinExistence type="predicted"/>
<accession>D9SHV1</accession>
<name>D9SHV1_GALCS</name>
<protein>
    <submittedName>
        <fullName evidence="1">Uncharacterized protein</fullName>
    </submittedName>
</protein>
<reference evidence="1 2" key="1">
    <citation type="submission" date="2010-08" db="EMBL/GenBank/DDBJ databases">
        <title>Complete sequence of Gallionella capsiferriformans ES-2.</title>
        <authorList>
            <consortium name="US DOE Joint Genome Institute"/>
            <person name="Lucas S."/>
            <person name="Copeland A."/>
            <person name="Lapidus A."/>
            <person name="Cheng J.-F."/>
            <person name="Bruce D."/>
            <person name="Goodwin L."/>
            <person name="Pitluck S."/>
            <person name="Chertkov O."/>
            <person name="Davenport K.W."/>
            <person name="Detter J.C."/>
            <person name="Han C."/>
            <person name="Tapia R."/>
            <person name="Land M."/>
            <person name="Hauser L."/>
            <person name="Chang Y.-J."/>
            <person name="Jeffries C."/>
            <person name="Kyrpides N."/>
            <person name="Ivanova N."/>
            <person name="Mikhailova N."/>
            <person name="Shelobolina E.S."/>
            <person name="Picardal F."/>
            <person name="Roden E."/>
            <person name="Emerson D."/>
            <person name="Woyke T."/>
        </authorList>
    </citation>
    <scope>NUCLEOTIDE SEQUENCE [LARGE SCALE GENOMIC DNA]</scope>
    <source>
        <strain evidence="1 2">ES-2</strain>
    </source>
</reference>
<sequence>MACTQSTFLELLDGMIDTLRLVANKETTVLHPYVESELFKAVGACEDACIVDGEFDWRNAMPDDVKALRAAALSLLSTLTAEGSTNAQSERESLVLALASVNCEGGA</sequence>
<gene>
    <name evidence="1" type="ordered locus">Galf_2035</name>
</gene>
<dbReference type="AlphaFoldDB" id="D9SHV1"/>
<organism evidence="1 2">
    <name type="scientific">Gallionella capsiferriformans (strain ES-2)</name>
    <name type="common">Gallionella ferruginea capsiferriformans (strain ES-2)</name>
    <dbReference type="NCBI Taxonomy" id="395494"/>
    <lineage>
        <taxon>Bacteria</taxon>
        <taxon>Pseudomonadati</taxon>
        <taxon>Pseudomonadota</taxon>
        <taxon>Betaproteobacteria</taxon>
        <taxon>Nitrosomonadales</taxon>
        <taxon>Gallionellaceae</taxon>
        <taxon>Gallionella</taxon>
    </lineage>
</organism>
<evidence type="ECO:0000313" key="2">
    <source>
        <dbReference type="Proteomes" id="UP000001235"/>
    </source>
</evidence>
<dbReference type="RefSeq" id="WP_013293973.1">
    <property type="nucleotide sequence ID" value="NC_014394.1"/>
</dbReference>
<dbReference type="Proteomes" id="UP000001235">
    <property type="component" value="Chromosome"/>
</dbReference>
<keyword evidence="2" id="KW-1185">Reference proteome</keyword>
<dbReference type="STRING" id="395494.Galf_2035"/>